<keyword evidence="1" id="KW-1133">Transmembrane helix</keyword>
<dbReference type="AlphaFoldDB" id="A0A1A9ZUF1"/>
<dbReference type="STRING" id="7398.A0A1A9ZUF1"/>
<name>A0A1A9ZUF1_GLOPL</name>
<dbReference type="EnsemblMetazoa" id="GPAI025422-RA">
    <property type="protein sequence ID" value="GPAI025422-PA"/>
    <property type="gene ID" value="GPAI025422"/>
</dbReference>
<dbReference type="Proteomes" id="UP000092445">
    <property type="component" value="Unassembled WGS sequence"/>
</dbReference>
<evidence type="ECO:0000313" key="3">
    <source>
        <dbReference type="Proteomes" id="UP000092445"/>
    </source>
</evidence>
<feature type="transmembrane region" description="Helical" evidence="1">
    <location>
        <begin position="21"/>
        <end position="44"/>
    </location>
</feature>
<keyword evidence="1" id="KW-0812">Transmembrane</keyword>
<keyword evidence="1" id="KW-0472">Membrane</keyword>
<accession>A0A1A9ZUF1</accession>
<proteinExistence type="predicted"/>
<reference evidence="2" key="2">
    <citation type="submission" date="2020-05" db="UniProtKB">
        <authorList>
            <consortium name="EnsemblMetazoa"/>
        </authorList>
    </citation>
    <scope>IDENTIFICATION</scope>
    <source>
        <strain evidence="2">IAEA</strain>
    </source>
</reference>
<protein>
    <submittedName>
        <fullName evidence="2">Uncharacterized protein</fullName>
    </submittedName>
</protein>
<keyword evidence="3" id="KW-1185">Reference proteome</keyword>
<sequence length="466" mass="54109">MDTKLTRFANFCRFLLLRRKSSVNTLPLIYIIKYIYIYFFHYVISISCTYANAVCKDPYPWIDDSMIDGQPTERSVRAVTSSILYLYCAYRMKVFSADGRTRFPLLTNNFARIRGTPTEVIGSYKTQSARKLRVNTLHPPRKEPLFKVGDHYTLRTREECRMELARMGKIIDQLIAPTLEASSEEVKDEMSEPSSSRSNKCTIKVRLDPDCSCKRPKLKRLRAGCESEKTLIRRKDFKSDEDFLTCLKKPVSKAFFLIFYYHHIIYVLQSSCNRNFKYLQGYLPIDPEIQKDIMLKNYAKTLKEAEEKFTLKIEKRYKSLIRHFVYHRLALTTLSTAALILSLAYTLSPANTIIWLELCSLLWSASGYSVTVDALTKVAGDTVDGICRSFVARNQWLHHLTVLQDSYYDTTIANSTAKLDILSLETYPSKLIKKVIPKITPKLSFLQDACKFILKEERFNEMCEYR</sequence>
<organism evidence="2 3">
    <name type="scientific">Glossina pallidipes</name>
    <name type="common">Tsetse fly</name>
    <dbReference type="NCBI Taxonomy" id="7398"/>
    <lineage>
        <taxon>Eukaryota</taxon>
        <taxon>Metazoa</taxon>
        <taxon>Ecdysozoa</taxon>
        <taxon>Arthropoda</taxon>
        <taxon>Hexapoda</taxon>
        <taxon>Insecta</taxon>
        <taxon>Pterygota</taxon>
        <taxon>Neoptera</taxon>
        <taxon>Endopterygota</taxon>
        <taxon>Diptera</taxon>
        <taxon>Brachycera</taxon>
        <taxon>Muscomorpha</taxon>
        <taxon>Hippoboscoidea</taxon>
        <taxon>Glossinidae</taxon>
        <taxon>Glossina</taxon>
    </lineage>
</organism>
<dbReference type="VEuPathDB" id="VectorBase:GPAI025422"/>
<evidence type="ECO:0000313" key="2">
    <source>
        <dbReference type="EnsemblMetazoa" id="GPAI025422-PA"/>
    </source>
</evidence>
<evidence type="ECO:0000256" key="1">
    <source>
        <dbReference type="SAM" id="Phobius"/>
    </source>
</evidence>
<reference evidence="3" key="1">
    <citation type="submission" date="2014-03" db="EMBL/GenBank/DDBJ databases">
        <authorList>
            <person name="Aksoy S."/>
            <person name="Warren W."/>
            <person name="Wilson R.K."/>
        </authorList>
    </citation>
    <scope>NUCLEOTIDE SEQUENCE [LARGE SCALE GENOMIC DNA]</scope>
    <source>
        <strain evidence="3">IAEA</strain>
    </source>
</reference>